<accession>A0ABP0I2H7</accession>
<evidence type="ECO:0000313" key="1">
    <source>
        <dbReference type="EMBL" id="CAK8996473.1"/>
    </source>
</evidence>
<evidence type="ECO:0008006" key="3">
    <source>
        <dbReference type="Google" id="ProtNLM"/>
    </source>
</evidence>
<comment type="caution">
    <text evidence="1">The sequence shown here is derived from an EMBL/GenBank/DDBJ whole genome shotgun (WGS) entry which is preliminary data.</text>
</comment>
<proteinExistence type="predicted"/>
<organism evidence="1 2">
    <name type="scientific">Durusdinium trenchii</name>
    <dbReference type="NCBI Taxonomy" id="1381693"/>
    <lineage>
        <taxon>Eukaryota</taxon>
        <taxon>Sar</taxon>
        <taxon>Alveolata</taxon>
        <taxon>Dinophyceae</taxon>
        <taxon>Suessiales</taxon>
        <taxon>Symbiodiniaceae</taxon>
        <taxon>Durusdinium</taxon>
    </lineage>
</organism>
<dbReference type="EMBL" id="CAXAMN010001836">
    <property type="protein sequence ID" value="CAK8996473.1"/>
    <property type="molecule type" value="Genomic_DNA"/>
</dbReference>
<gene>
    <name evidence="1" type="ORF">CCMP2556_LOCUS4464</name>
</gene>
<protein>
    <recommendedName>
        <fullName evidence="3">SnoaL-like domain-containing protein</fullName>
    </recommendedName>
</protein>
<dbReference type="Proteomes" id="UP001642484">
    <property type="component" value="Unassembled WGS sequence"/>
</dbReference>
<evidence type="ECO:0000313" key="2">
    <source>
        <dbReference type="Proteomes" id="UP001642484"/>
    </source>
</evidence>
<reference evidence="1 2" key="1">
    <citation type="submission" date="2024-02" db="EMBL/GenBank/DDBJ databases">
        <authorList>
            <person name="Chen Y."/>
            <person name="Shah S."/>
            <person name="Dougan E. K."/>
            <person name="Thang M."/>
            <person name="Chan C."/>
        </authorList>
    </citation>
    <scope>NUCLEOTIDE SEQUENCE [LARGE SCALE GENOMIC DNA]</scope>
</reference>
<name>A0ABP0I2H7_9DINO</name>
<keyword evidence="2" id="KW-1185">Reference proteome</keyword>
<sequence>MSSAIELLIAAHTALSAVPLRTLRVSCLSPPSVLVSFMDGQSLMWTPKPEPMPMPACDPGVDDSAMLGKALRWLKADYFAEFAVHEELVAANASMFGARGADEVLAFKKSWLRMAKNYEVDAILDVDLKNRVVVASFDCLISGKEGRGTDVMQFDEQMKVSGVAAIRHTQVTS</sequence>